<dbReference type="AlphaFoldDB" id="A0A0M9GNX9"/>
<dbReference type="Proteomes" id="UP000038011">
    <property type="component" value="Unassembled WGS sequence"/>
</dbReference>
<keyword evidence="2" id="KW-0732">Signal</keyword>
<dbReference type="EMBL" id="JXMU01000007">
    <property type="protein sequence ID" value="KPB01969.1"/>
    <property type="molecule type" value="Genomic_DNA"/>
</dbReference>
<dbReference type="InterPro" id="IPR019027">
    <property type="entry name" value="Pilus_biogenesis_CpaD-related"/>
</dbReference>
<reference evidence="3 4" key="1">
    <citation type="submission" date="2015-01" db="EMBL/GenBank/DDBJ databases">
        <title>Ahrensia donghaiensis sp. nov., a novel dimethylsulphoniopropionate-cleavage bacterium isolated from seawater and emended descriptions of the genus Ahrensia and Ahrensia kielensis.</title>
        <authorList>
            <person name="Liu J."/>
        </authorList>
    </citation>
    <scope>NUCLEOTIDE SEQUENCE [LARGE SCALE GENOMIC DNA]</scope>
    <source>
        <strain evidence="3 4">LZD062</strain>
    </source>
</reference>
<feature type="chain" id="PRO_5005836399" description="Pilus assembly protein" evidence="2">
    <location>
        <begin position="26"/>
        <end position="215"/>
    </location>
</feature>
<dbReference type="PATRIC" id="fig|1514904.3.peg.3304"/>
<evidence type="ECO:0000256" key="2">
    <source>
        <dbReference type="SAM" id="SignalP"/>
    </source>
</evidence>
<dbReference type="OrthoDB" id="9802674at2"/>
<protein>
    <recommendedName>
        <fullName evidence="5">Pilus assembly protein</fullName>
    </recommendedName>
</protein>
<evidence type="ECO:0000313" key="3">
    <source>
        <dbReference type="EMBL" id="KPB01969.1"/>
    </source>
</evidence>
<organism evidence="3 4">
    <name type="scientific">Ahrensia marina</name>
    <dbReference type="NCBI Taxonomy" id="1514904"/>
    <lineage>
        <taxon>Bacteria</taxon>
        <taxon>Pseudomonadati</taxon>
        <taxon>Pseudomonadota</taxon>
        <taxon>Alphaproteobacteria</taxon>
        <taxon>Hyphomicrobiales</taxon>
        <taxon>Ahrensiaceae</taxon>
        <taxon>Ahrensia</taxon>
    </lineage>
</organism>
<feature type="region of interest" description="Disordered" evidence="1">
    <location>
        <begin position="196"/>
        <end position="215"/>
    </location>
</feature>
<dbReference type="PROSITE" id="PS51257">
    <property type="entry name" value="PROKAR_LIPOPROTEIN"/>
    <property type="match status" value="1"/>
</dbReference>
<proteinExistence type="predicted"/>
<dbReference type="Pfam" id="PF09476">
    <property type="entry name" value="Pilus_CpaD"/>
    <property type="match status" value="1"/>
</dbReference>
<accession>A0A0M9GNX9</accession>
<comment type="caution">
    <text evidence="3">The sequence shown here is derived from an EMBL/GenBank/DDBJ whole genome shotgun (WGS) entry which is preliminary data.</text>
</comment>
<dbReference type="RefSeq" id="WP_053998505.1">
    <property type="nucleotide sequence ID" value="NZ_JXMU01000007.1"/>
</dbReference>
<keyword evidence="4" id="KW-1185">Reference proteome</keyword>
<name>A0A0M9GNX9_9HYPH</name>
<dbReference type="NCBIfam" id="TIGR02522">
    <property type="entry name" value="pilus_cpaD"/>
    <property type="match status" value="1"/>
</dbReference>
<dbReference type="STRING" id="1514904.SU32_06355"/>
<gene>
    <name evidence="3" type="ORF">SU32_06355</name>
</gene>
<dbReference type="InterPro" id="IPR013361">
    <property type="entry name" value="Pilus_CpaD"/>
</dbReference>
<sequence>MFAGKILASTAAVLCVSLLSGCAGMQQHDNMTVGSVGNDYTKRHPIILSEQEQVLDIPIASGAQRLNYATISNIQAFAQKFQTSGTGTIVVLMPSGSANSSAANYVQGQVVQAIEQGGQHRSNIAIQSYDASQHGASAPIRLSFRSVTASTGQCGQWPEDLSMTSANENYYDFGCSTQNNLAAQIANPGDLLGPRKESPIDAENRGKVIADYQGK</sequence>
<evidence type="ECO:0000313" key="4">
    <source>
        <dbReference type="Proteomes" id="UP000038011"/>
    </source>
</evidence>
<evidence type="ECO:0000256" key="1">
    <source>
        <dbReference type="SAM" id="MobiDB-lite"/>
    </source>
</evidence>
<evidence type="ECO:0008006" key="5">
    <source>
        <dbReference type="Google" id="ProtNLM"/>
    </source>
</evidence>
<feature type="signal peptide" evidence="2">
    <location>
        <begin position="1"/>
        <end position="25"/>
    </location>
</feature>